<dbReference type="PANTHER" id="PTHR36460:SF1">
    <property type="entry name" value="UPF0132 DOMAIN PROTEIN (AFU_ORTHOLOGUE AFUA_3G10255)"/>
    <property type="match status" value="1"/>
</dbReference>
<evidence type="ECO:0000256" key="5">
    <source>
        <dbReference type="SAM" id="Phobius"/>
    </source>
</evidence>
<dbReference type="EMBL" id="JBHUMY010000025">
    <property type="protein sequence ID" value="MFD2662278.1"/>
    <property type="molecule type" value="Genomic_DNA"/>
</dbReference>
<keyword evidence="7" id="KW-1185">Reference proteome</keyword>
<proteinExistence type="predicted"/>
<protein>
    <submittedName>
        <fullName evidence="6">DUF4870 domain-containing protein</fullName>
    </submittedName>
</protein>
<name>A0ABW5R0F3_9BACL</name>
<keyword evidence="2 5" id="KW-0812">Transmembrane</keyword>
<evidence type="ECO:0000256" key="2">
    <source>
        <dbReference type="ARBA" id="ARBA00022692"/>
    </source>
</evidence>
<sequence length="118" mass="13251">MAPYSFRPDPSSTGIDPKTAGLLCYLFWFVTGIVFLIAEKQSRFVKFHALQSIAASFILMGVHFLFGWIPLIGAIVSFILWPVTVVLWIALMALALQGKAYKLPIIGEWSEQQVDKFN</sequence>
<keyword evidence="4 5" id="KW-0472">Membrane</keyword>
<keyword evidence="3 5" id="KW-1133">Transmembrane helix</keyword>
<dbReference type="PANTHER" id="PTHR36460">
    <property type="entry name" value="UPF0132 DOMAIN PROTEIN (AFU_ORTHOLOGUE AFUA_3G10255)"/>
    <property type="match status" value="1"/>
</dbReference>
<gene>
    <name evidence="6" type="ORF">ACFSW5_18640</name>
</gene>
<comment type="subcellular location">
    <subcellularLocation>
        <location evidence="1">Membrane</location>
        <topology evidence="1">Multi-pass membrane protein</topology>
    </subcellularLocation>
</comment>
<feature type="transmembrane region" description="Helical" evidence="5">
    <location>
        <begin position="75"/>
        <end position="96"/>
    </location>
</feature>
<comment type="caution">
    <text evidence="6">The sequence shown here is derived from an EMBL/GenBank/DDBJ whole genome shotgun (WGS) entry which is preliminary data.</text>
</comment>
<evidence type="ECO:0000256" key="3">
    <source>
        <dbReference type="ARBA" id="ARBA00022989"/>
    </source>
</evidence>
<reference evidence="7" key="1">
    <citation type="journal article" date="2019" name="Int. J. Syst. Evol. Microbiol.">
        <title>The Global Catalogue of Microorganisms (GCM) 10K type strain sequencing project: providing services to taxonomists for standard genome sequencing and annotation.</title>
        <authorList>
            <consortium name="The Broad Institute Genomics Platform"/>
            <consortium name="The Broad Institute Genome Sequencing Center for Infectious Disease"/>
            <person name="Wu L."/>
            <person name="Ma J."/>
        </authorList>
    </citation>
    <scope>NUCLEOTIDE SEQUENCE [LARGE SCALE GENOMIC DNA]</scope>
    <source>
        <strain evidence="7">TISTR 1827</strain>
    </source>
</reference>
<feature type="transmembrane region" description="Helical" evidence="5">
    <location>
        <begin position="50"/>
        <end position="69"/>
    </location>
</feature>
<dbReference type="Pfam" id="PF09685">
    <property type="entry name" value="MamF_MmsF"/>
    <property type="match status" value="1"/>
</dbReference>
<feature type="transmembrane region" description="Helical" evidence="5">
    <location>
        <begin position="20"/>
        <end position="38"/>
    </location>
</feature>
<dbReference type="RefSeq" id="WP_379276310.1">
    <property type="nucleotide sequence ID" value="NZ_JBHUGT010000022.1"/>
</dbReference>
<evidence type="ECO:0000256" key="1">
    <source>
        <dbReference type="ARBA" id="ARBA00004141"/>
    </source>
</evidence>
<accession>A0ABW5R0F3</accession>
<dbReference type="InterPro" id="IPR019109">
    <property type="entry name" value="MamF_MmsF"/>
</dbReference>
<organism evidence="6 7">
    <name type="scientific">Paenibacillus thailandensis</name>
    <dbReference type="NCBI Taxonomy" id="393250"/>
    <lineage>
        <taxon>Bacteria</taxon>
        <taxon>Bacillati</taxon>
        <taxon>Bacillota</taxon>
        <taxon>Bacilli</taxon>
        <taxon>Bacillales</taxon>
        <taxon>Paenibacillaceae</taxon>
        <taxon>Paenibacillus</taxon>
    </lineage>
</organism>
<evidence type="ECO:0000256" key="4">
    <source>
        <dbReference type="ARBA" id="ARBA00023136"/>
    </source>
</evidence>
<dbReference type="Proteomes" id="UP001597493">
    <property type="component" value="Unassembled WGS sequence"/>
</dbReference>
<evidence type="ECO:0000313" key="6">
    <source>
        <dbReference type="EMBL" id="MFD2662278.1"/>
    </source>
</evidence>
<evidence type="ECO:0000313" key="7">
    <source>
        <dbReference type="Proteomes" id="UP001597493"/>
    </source>
</evidence>